<gene>
    <name evidence="10" type="primary">murF</name>
    <name evidence="15" type="ORF">BALAC2494_00041</name>
</gene>
<dbReference type="InterPro" id="IPR013221">
    <property type="entry name" value="Mur_ligase_cen"/>
</dbReference>
<dbReference type="RefSeq" id="WP_004218644.1">
    <property type="nucleotide sequence ID" value="NC_017215.1"/>
</dbReference>
<evidence type="ECO:0000256" key="4">
    <source>
        <dbReference type="ARBA" id="ARBA00022741"/>
    </source>
</evidence>
<evidence type="ECO:0000256" key="7">
    <source>
        <dbReference type="ARBA" id="ARBA00022984"/>
    </source>
</evidence>
<feature type="domain" description="Mur ligase N-terminal catalytic" evidence="12">
    <location>
        <begin position="31"/>
        <end position="100"/>
    </location>
</feature>
<feature type="domain" description="Mur ligase C-terminal" evidence="13">
    <location>
        <begin position="335"/>
        <end position="479"/>
    </location>
</feature>
<dbReference type="Pfam" id="PF02875">
    <property type="entry name" value="Mur_ligase_C"/>
    <property type="match status" value="1"/>
</dbReference>
<dbReference type="Gene3D" id="3.90.190.20">
    <property type="entry name" value="Mur ligase, C-terminal domain"/>
    <property type="match status" value="1"/>
</dbReference>
<sequence length="496" mass="52195">MMRMTLAQMVQAVHGSAEHCDCDDLETVTATSVVTDSRQVVDGALFVAIAGEHVDGHDFVDAAARQGAAAALVEREIKSAPIAQIVVPDTVAALGALAKANLEARKAIDEPFTIIGITGSVGKTTTKDLLHALLSTQGETVAPKGSFNNEIGLPLTALKVGERTRYLVAEMGANHIGEIARLTKIAPPDIAVVLKVGVAHLGEFGSVERIAQAKSEIVRGEAPNAITVLNADDERVAAMSGIAKGDVFWFGIDKAQAHDIDGYMAADDIALDDLGHPVFELVSSQGVEQRVSLGIGGRHNVMNALAAASVAKLLGMPLERIAQVLADTRRISPHRMAVSEVERDGARFTLIDDSFNANPDSMRAGIDGLMAWRSQEDQQPYRVAVLGSMLELGSDEHNLHRTIGAYALDGGVDALICVGGGDDASLNALAQDIADGGTEAKDADDMRPVRAVKTTQQADDLIRALNAEHPDMLVLLKGSHASGLSALATQWAAEAE</sequence>
<dbReference type="GeneID" id="29695097"/>
<comment type="subcellular location">
    <subcellularLocation>
        <location evidence="10 11">Cytoplasm</location>
    </subcellularLocation>
</comment>
<dbReference type="GO" id="GO:0005524">
    <property type="term" value="F:ATP binding"/>
    <property type="evidence" value="ECO:0007669"/>
    <property type="project" value="UniProtKB-UniRule"/>
</dbReference>
<keyword evidence="5 10" id="KW-0067">ATP-binding</keyword>
<keyword evidence="7 10" id="KW-0573">Peptidoglycan synthesis</keyword>
<keyword evidence="6 10" id="KW-0133">Cell shape</keyword>
<organism evidence="15 16">
    <name type="scientific">Bifidobacterium animalis subsp. lactis CNCM I-2494</name>
    <dbReference type="NCBI Taxonomy" id="1042403"/>
    <lineage>
        <taxon>Bacteria</taxon>
        <taxon>Bacillati</taxon>
        <taxon>Actinomycetota</taxon>
        <taxon>Actinomycetes</taxon>
        <taxon>Bifidobacteriales</taxon>
        <taxon>Bifidobacteriaceae</taxon>
        <taxon>Bifidobacterium</taxon>
    </lineage>
</organism>
<dbReference type="SUPFAM" id="SSF53623">
    <property type="entry name" value="MurD-like peptide ligases, catalytic domain"/>
    <property type="match status" value="1"/>
</dbReference>
<dbReference type="EC" id="6.3.2.10" evidence="10 11"/>
<dbReference type="InterPro" id="IPR005863">
    <property type="entry name" value="UDP-N-AcMur_synth"/>
</dbReference>
<keyword evidence="4 10" id="KW-0547">Nucleotide-binding</keyword>
<dbReference type="Gene3D" id="3.40.1390.10">
    <property type="entry name" value="MurE/MurF, N-terminal domain"/>
    <property type="match status" value="1"/>
</dbReference>
<evidence type="ECO:0000256" key="3">
    <source>
        <dbReference type="ARBA" id="ARBA00022618"/>
    </source>
</evidence>
<name>A0A806FRU5_BIFAN</name>
<dbReference type="KEGG" id="bnm:BALAC2494_00041"/>
<dbReference type="Pfam" id="PF08245">
    <property type="entry name" value="Mur_ligase_M"/>
    <property type="match status" value="1"/>
</dbReference>
<comment type="pathway">
    <text evidence="10 11">Cell wall biogenesis; peptidoglycan biosynthesis.</text>
</comment>
<evidence type="ECO:0000256" key="5">
    <source>
        <dbReference type="ARBA" id="ARBA00022840"/>
    </source>
</evidence>
<dbReference type="InterPro" id="IPR036565">
    <property type="entry name" value="Mur-like_cat_sf"/>
</dbReference>
<evidence type="ECO:0000256" key="1">
    <source>
        <dbReference type="ARBA" id="ARBA00022490"/>
    </source>
</evidence>
<dbReference type="Pfam" id="PF01225">
    <property type="entry name" value="Mur_ligase"/>
    <property type="match status" value="1"/>
</dbReference>
<keyword evidence="8 10" id="KW-0131">Cell cycle</keyword>
<dbReference type="SUPFAM" id="SSF53244">
    <property type="entry name" value="MurD-like peptide ligases, peptide-binding domain"/>
    <property type="match status" value="1"/>
</dbReference>
<dbReference type="InterPro" id="IPR035911">
    <property type="entry name" value="MurE/MurF_N"/>
</dbReference>
<comment type="function">
    <text evidence="10 11">Involved in cell wall formation. Catalyzes the final step in the synthesis of UDP-N-acetylmuramoyl-pentapeptide, the precursor of murein.</text>
</comment>
<dbReference type="GO" id="GO:0008360">
    <property type="term" value="P:regulation of cell shape"/>
    <property type="evidence" value="ECO:0007669"/>
    <property type="project" value="UniProtKB-KW"/>
</dbReference>
<dbReference type="GO" id="GO:0005737">
    <property type="term" value="C:cytoplasm"/>
    <property type="evidence" value="ECO:0007669"/>
    <property type="project" value="UniProtKB-SubCell"/>
</dbReference>
<keyword evidence="1 10" id="KW-0963">Cytoplasm</keyword>
<evidence type="ECO:0000256" key="9">
    <source>
        <dbReference type="ARBA" id="ARBA00023316"/>
    </source>
</evidence>
<dbReference type="InterPro" id="IPR004101">
    <property type="entry name" value="Mur_ligase_C"/>
</dbReference>
<proteinExistence type="inferred from homology"/>
<evidence type="ECO:0000256" key="11">
    <source>
        <dbReference type="RuleBase" id="RU004136"/>
    </source>
</evidence>
<evidence type="ECO:0000256" key="2">
    <source>
        <dbReference type="ARBA" id="ARBA00022598"/>
    </source>
</evidence>
<evidence type="ECO:0000259" key="12">
    <source>
        <dbReference type="Pfam" id="PF01225"/>
    </source>
</evidence>
<comment type="catalytic activity">
    <reaction evidence="10 11">
        <text>D-alanyl-D-alanine + UDP-N-acetyl-alpha-D-muramoyl-L-alanyl-gamma-D-glutamyl-meso-2,6-diaminopimelate + ATP = UDP-N-acetyl-alpha-D-muramoyl-L-alanyl-gamma-D-glutamyl-meso-2,6-diaminopimeloyl-D-alanyl-D-alanine + ADP + phosphate + H(+)</text>
        <dbReference type="Rhea" id="RHEA:28374"/>
        <dbReference type="ChEBI" id="CHEBI:15378"/>
        <dbReference type="ChEBI" id="CHEBI:30616"/>
        <dbReference type="ChEBI" id="CHEBI:43474"/>
        <dbReference type="ChEBI" id="CHEBI:57822"/>
        <dbReference type="ChEBI" id="CHEBI:61386"/>
        <dbReference type="ChEBI" id="CHEBI:83905"/>
        <dbReference type="ChEBI" id="CHEBI:456216"/>
        <dbReference type="EC" id="6.3.2.10"/>
    </reaction>
</comment>
<comment type="similarity">
    <text evidence="10">Belongs to the MurCDEF family. MurF subfamily.</text>
</comment>
<evidence type="ECO:0000256" key="6">
    <source>
        <dbReference type="ARBA" id="ARBA00022960"/>
    </source>
</evidence>
<dbReference type="PANTHER" id="PTHR43024">
    <property type="entry name" value="UDP-N-ACETYLMURAMOYL-TRIPEPTIDE--D-ALANYL-D-ALANINE LIGASE"/>
    <property type="match status" value="1"/>
</dbReference>
<keyword evidence="2 10" id="KW-0436">Ligase</keyword>
<evidence type="ECO:0000259" key="13">
    <source>
        <dbReference type="Pfam" id="PF02875"/>
    </source>
</evidence>
<dbReference type="PANTHER" id="PTHR43024:SF1">
    <property type="entry name" value="UDP-N-ACETYLMURAMOYL-TRIPEPTIDE--D-ALANYL-D-ALANINE LIGASE"/>
    <property type="match status" value="1"/>
</dbReference>
<evidence type="ECO:0000256" key="8">
    <source>
        <dbReference type="ARBA" id="ARBA00023306"/>
    </source>
</evidence>
<dbReference type="Proteomes" id="UP000008394">
    <property type="component" value="Chromosome"/>
</dbReference>
<dbReference type="InterPro" id="IPR051046">
    <property type="entry name" value="MurCDEF_CellWall_CoF430Synth"/>
</dbReference>
<feature type="binding site" evidence="10">
    <location>
        <begin position="119"/>
        <end position="125"/>
    </location>
    <ligand>
        <name>ATP</name>
        <dbReference type="ChEBI" id="CHEBI:30616"/>
    </ligand>
</feature>
<evidence type="ECO:0000313" key="16">
    <source>
        <dbReference type="Proteomes" id="UP000008394"/>
    </source>
</evidence>
<dbReference type="AlphaFoldDB" id="A0A806FRU5"/>
<dbReference type="HAMAP" id="MF_02019">
    <property type="entry name" value="MurF"/>
    <property type="match status" value="1"/>
</dbReference>
<dbReference type="EMBL" id="CP002915">
    <property type="protein sequence ID" value="AEK30668.1"/>
    <property type="molecule type" value="Genomic_DNA"/>
</dbReference>
<reference evidence="15 16" key="1">
    <citation type="journal article" date="2011" name="J. Bacteriol.">
        <title>Genome Sequence of the Probiotic Strain Bifidobacterium animalis subsp. lactis CNCM I-2494.</title>
        <authorList>
            <person name="Chervaux C."/>
            <person name="Grimaldi C."/>
            <person name="Bolotin A."/>
            <person name="Quinquis B."/>
            <person name="Legrain-Raspaud S."/>
            <person name="van Hylckama Vlieg J.E."/>
            <person name="Denariaz G."/>
            <person name="Smokvina T."/>
        </authorList>
    </citation>
    <scope>NUCLEOTIDE SEQUENCE [LARGE SCALE GENOMIC DNA]</scope>
    <source>
        <strain evidence="15 16">CNCM I-2494</strain>
    </source>
</reference>
<dbReference type="GO" id="GO:0051301">
    <property type="term" value="P:cell division"/>
    <property type="evidence" value="ECO:0007669"/>
    <property type="project" value="UniProtKB-KW"/>
</dbReference>
<evidence type="ECO:0000313" key="15">
    <source>
        <dbReference type="EMBL" id="AEK30668.1"/>
    </source>
</evidence>
<keyword evidence="3 10" id="KW-0132">Cell division</keyword>
<dbReference type="SUPFAM" id="SSF63418">
    <property type="entry name" value="MurE/MurF N-terminal domain"/>
    <property type="match status" value="1"/>
</dbReference>
<dbReference type="InterPro" id="IPR000713">
    <property type="entry name" value="Mur_ligase_N"/>
</dbReference>
<keyword evidence="9 10" id="KW-0961">Cell wall biogenesis/degradation</keyword>
<dbReference type="Gene3D" id="3.40.1190.10">
    <property type="entry name" value="Mur-like, catalytic domain"/>
    <property type="match status" value="1"/>
</dbReference>
<dbReference type="UniPathway" id="UPA00219"/>
<dbReference type="InterPro" id="IPR036615">
    <property type="entry name" value="Mur_ligase_C_dom_sf"/>
</dbReference>
<evidence type="ECO:0000259" key="14">
    <source>
        <dbReference type="Pfam" id="PF08245"/>
    </source>
</evidence>
<dbReference type="GO" id="GO:0009252">
    <property type="term" value="P:peptidoglycan biosynthetic process"/>
    <property type="evidence" value="ECO:0007669"/>
    <property type="project" value="UniProtKB-UniRule"/>
</dbReference>
<protein>
    <recommendedName>
        <fullName evidence="10 11">UDP-N-acetylmuramoyl-tripeptide--D-alanyl-D-alanine ligase</fullName>
        <ecNumber evidence="10 11">6.3.2.10</ecNumber>
    </recommendedName>
    <alternativeName>
        <fullName evidence="10">D-alanyl-D-alanine-adding enzyme</fullName>
    </alternativeName>
</protein>
<evidence type="ECO:0000256" key="10">
    <source>
        <dbReference type="HAMAP-Rule" id="MF_02019"/>
    </source>
</evidence>
<accession>A0A806FRU5</accession>
<dbReference type="NCBIfam" id="TIGR01143">
    <property type="entry name" value="murF"/>
    <property type="match status" value="1"/>
</dbReference>
<feature type="domain" description="Mur ligase central" evidence="14">
    <location>
        <begin position="117"/>
        <end position="311"/>
    </location>
</feature>
<dbReference type="GO" id="GO:0047480">
    <property type="term" value="F:UDP-N-acetylmuramoyl-tripeptide-D-alanyl-D-alanine ligase activity"/>
    <property type="evidence" value="ECO:0007669"/>
    <property type="project" value="UniProtKB-UniRule"/>
</dbReference>
<dbReference type="GO" id="GO:0071555">
    <property type="term" value="P:cell wall organization"/>
    <property type="evidence" value="ECO:0007669"/>
    <property type="project" value="UniProtKB-KW"/>
</dbReference>